<dbReference type="PROSITE" id="PS00194">
    <property type="entry name" value="THIOREDOXIN_1"/>
    <property type="match status" value="1"/>
</dbReference>
<dbReference type="PANTHER" id="PTHR42852:SF6">
    <property type="entry name" value="THIOL:DISULFIDE INTERCHANGE PROTEIN DSBE"/>
    <property type="match status" value="1"/>
</dbReference>
<dbReference type="Pfam" id="PF14289">
    <property type="entry name" value="DUF4369"/>
    <property type="match status" value="1"/>
</dbReference>
<dbReference type="Proteomes" id="UP000435036">
    <property type="component" value="Unassembled WGS sequence"/>
</dbReference>
<dbReference type="InterPro" id="IPR025380">
    <property type="entry name" value="DUF4369"/>
</dbReference>
<proteinExistence type="predicted"/>
<evidence type="ECO:0000256" key="5">
    <source>
        <dbReference type="SAM" id="SignalP"/>
    </source>
</evidence>
<dbReference type="GO" id="GO:0016209">
    <property type="term" value="F:antioxidant activity"/>
    <property type="evidence" value="ECO:0007669"/>
    <property type="project" value="InterPro"/>
</dbReference>
<keyword evidence="4" id="KW-0676">Redox-active center</keyword>
<evidence type="ECO:0000259" key="6">
    <source>
        <dbReference type="PROSITE" id="PS51352"/>
    </source>
</evidence>
<protein>
    <submittedName>
        <fullName evidence="7">Redoxin domain-containing protein</fullName>
    </submittedName>
</protein>
<dbReference type="RefSeq" id="WP_160368511.1">
    <property type="nucleotide sequence ID" value="NZ_WSQA01000004.1"/>
</dbReference>
<dbReference type="GO" id="GO:0016491">
    <property type="term" value="F:oxidoreductase activity"/>
    <property type="evidence" value="ECO:0007669"/>
    <property type="project" value="InterPro"/>
</dbReference>
<dbReference type="GO" id="GO:0030313">
    <property type="term" value="C:cell envelope"/>
    <property type="evidence" value="ECO:0007669"/>
    <property type="project" value="UniProtKB-SubCell"/>
</dbReference>
<comment type="subcellular location">
    <subcellularLocation>
        <location evidence="1">Cell envelope</location>
    </subcellularLocation>
</comment>
<feature type="domain" description="Thioredoxin" evidence="6">
    <location>
        <begin position="234"/>
        <end position="372"/>
    </location>
</feature>
<organism evidence="7 8">
    <name type="scientific">Sphingobacterium humi</name>
    <dbReference type="NCBI Taxonomy" id="1796905"/>
    <lineage>
        <taxon>Bacteria</taxon>
        <taxon>Pseudomonadati</taxon>
        <taxon>Bacteroidota</taxon>
        <taxon>Sphingobacteriia</taxon>
        <taxon>Sphingobacteriales</taxon>
        <taxon>Sphingobacteriaceae</taxon>
        <taxon>Sphingobacterium</taxon>
    </lineage>
</organism>
<evidence type="ECO:0000313" key="8">
    <source>
        <dbReference type="Proteomes" id="UP000435036"/>
    </source>
</evidence>
<keyword evidence="3" id="KW-1015">Disulfide bond</keyword>
<evidence type="ECO:0000256" key="4">
    <source>
        <dbReference type="ARBA" id="ARBA00023284"/>
    </source>
</evidence>
<dbReference type="InterPro" id="IPR017937">
    <property type="entry name" value="Thioredoxin_CS"/>
</dbReference>
<dbReference type="EMBL" id="WSQA01000004">
    <property type="protein sequence ID" value="MVZ61774.1"/>
    <property type="molecule type" value="Genomic_DNA"/>
</dbReference>
<feature type="signal peptide" evidence="5">
    <location>
        <begin position="1"/>
        <end position="20"/>
    </location>
</feature>
<feature type="chain" id="PRO_5026919166" evidence="5">
    <location>
        <begin position="21"/>
        <end position="372"/>
    </location>
</feature>
<dbReference type="Gene3D" id="3.40.30.10">
    <property type="entry name" value="Glutaredoxin"/>
    <property type="match status" value="1"/>
</dbReference>
<sequence>MNIRKITFLGLMVFPFASMAQSQPTFELQGKNIKNTKKVYVMHYSYADGSQVVDSANVVNGSFTLKKEFGGPAYAGILLRENLRQGSRGDFWFFLNPGKTVVDFKDSPKVVDGDAATKQYMAYQEEMDKSRSVFRSEEYRAKRKEIDSLSAKVKALQTSLLETYGNPMEGSRKVKLDFIQNHPDNGLSLVFLEDMAGSKPDVDVIAPLLHSLSPAIQDSYRGKRLANLLKGMGLVEGAKAIDFTQADTQGKPIKLSDFRGKYVLIDFWASWCVPCRQENPNLVKAYAAYKSKNFEILAVSLDNKKENWLKAIEDDKLSWVHVSDLKGWDNTVAGAYAIRAVPNNYLIDPNGIIIARNLRGEALEAALAKYLN</sequence>
<dbReference type="GO" id="GO:0017004">
    <property type="term" value="P:cytochrome complex assembly"/>
    <property type="evidence" value="ECO:0007669"/>
    <property type="project" value="UniProtKB-KW"/>
</dbReference>
<name>A0A6N8KY77_9SPHI</name>
<dbReference type="OrthoDB" id="6399635at2"/>
<comment type="caution">
    <text evidence="7">The sequence shown here is derived from an EMBL/GenBank/DDBJ whole genome shotgun (WGS) entry which is preliminary data.</text>
</comment>
<evidence type="ECO:0000256" key="2">
    <source>
        <dbReference type="ARBA" id="ARBA00022748"/>
    </source>
</evidence>
<accession>A0A6N8KY77</accession>
<keyword evidence="8" id="KW-1185">Reference proteome</keyword>
<dbReference type="InterPro" id="IPR050553">
    <property type="entry name" value="Thioredoxin_ResA/DsbE_sf"/>
</dbReference>
<dbReference type="AlphaFoldDB" id="A0A6N8KY77"/>
<dbReference type="SUPFAM" id="SSF52833">
    <property type="entry name" value="Thioredoxin-like"/>
    <property type="match status" value="1"/>
</dbReference>
<keyword evidence="2" id="KW-0201">Cytochrome c-type biogenesis</keyword>
<gene>
    <name evidence="7" type="ORF">GQF63_07075</name>
</gene>
<dbReference type="InterPro" id="IPR013766">
    <property type="entry name" value="Thioredoxin_domain"/>
</dbReference>
<dbReference type="Pfam" id="PF00578">
    <property type="entry name" value="AhpC-TSA"/>
    <property type="match status" value="1"/>
</dbReference>
<dbReference type="PROSITE" id="PS51352">
    <property type="entry name" value="THIOREDOXIN_2"/>
    <property type="match status" value="1"/>
</dbReference>
<dbReference type="CDD" id="cd02966">
    <property type="entry name" value="TlpA_like_family"/>
    <property type="match status" value="1"/>
</dbReference>
<dbReference type="PANTHER" id="PTHR42852">
    <property type="entry name" value="THIOL:DISULFIDE INTERCHANGE PROTEIN DSBE"/>
    <property type="match status" value="1"/>
</dbReference>
<evidence type="ECO:0000313" key="7">
    <source>
        <dbReference type="EMBL" id="MVZ61774.1"/>
    </source>
</evidence>
<evidence type="ECO:0000256" key="1">
    <source>
        <dbReference type="ARBA" id="ARBA00004196"/>
    </source>
</evidence>
<dbReference type="InterPro" id="IPR036249">
    <property type="entry name" value="Thioredoxin-like_sf"/>
</dbReference>
<keyword evidence="5" id="KW-0732">Signal</keyword>
<dbReference type="InterPro" id="IPR000866">
    <property type="entry name" value="AhpC/TSA"/>
</dbReference>
<reference evidence="7 8" key="1">
    <citation type="submission" date="2019-12" db="EMBL/GenBank/DDBJ databases">
        <authorList>
            <person name="Dong K."/>
        </authorList>
    </citation>
    <scope>NUCLEOTIDE SEQUENCE [LARGE SCALE GENOMIC DNA]</scope>
    <source>
        <strain evidence="7 8">JCM 31225</strain>
    </source>
</reference>
<evidence type="ECO:0000256" key="3">
    <source>
        <dbReference type="ARBA" id="ARBA00023157"/>
    </source>
</evidence>